<protein>
    <submittedName>
        <fullName evidence="8">Cytochrome c-type biogenesis protein CcdA (DsbD analog)</fullName>
    </submittedName>
</protein>
<evidence type="ECO:0000256" key="4">
    <source>
        <dbReference type="ARBA" id="ARBA00022989"/>
    </source>
</evidence>
<gene>
    <name evidence="8" type="ORF">MNBD_NITROSPIRAE01-26</name>
</gene>
<feature type="transmembrane region" description="Helical" evidence="6">
    <location>
        <begin position="99"/>
        <end position="118"/>
    </location>
</feature>
<dbReference type="PANTHER" id="PTHR31272">
    <property type="entry name" value="CYTOCHROME C-TYPE BIOGENESIS PROTEIN HI_1454-RELATED"/>
    <property type="match status" value="1"/>
</dbReference>
<dbReference type="PANTHER" id="PTHR31272:SF4">
    <property type="entry name" value="CYTOCHROME C-TYPE BIOGENESIS PROTEIN HI_1454-RELATED"/>
    <property type="match status" value="1"/>
</dbReference>
<keyword evidence="4 6" id="KW-1133">Transmembrane helix</keyword>
<evidence type="ECO:0000256" key="5">
    <source>
        <dbReference type="ARBA" id="ARBA00023136"/>
    </source>
</evidence>
<evidence type="ECO:0000256" key="2">
    <source>
        <dbReference type="ARBA" id="ARBA00006143"/>
    </source>
</evidence>
<feature type="transmembrane region" description="Helical" evidence="6">
    <location>
        <begin position="62"/>
        <end position="87"/>
    </location>
</feature>
<feature type="transmembrane region" description="Helical" evidence="6">
    <location>
        <begin position="20"/>
        <end position="41"/>
    </location>
</feature>
<sequence>MESAGNMSYMIAFSAGFLSFVSPCVLPLVPTYISYITGLSYEELTSSEGRARAREVAAKNSLIFILGFSTIFILFGASATFIGHFFLSNQAVIRQVGGVFIIFFGLYIMGLFQFSFLAGDKRFHFKNKPAGYAGSYFVGVAFGAGWTPCVGPILGSILLYASTSGSVMTGVQLLAVYSLGLGLPLFLASLGVQTFLLYSKRATRFMSWITRASGAFLVAVGVMIFTNSLTRLTSFFTEMGIGWTVGQ</sequence>
<name>A0A3B1DQL0_9ZZZZ</name>
<organism evidence="8">
    <name type="scientific">hydrothermal vent metagenome</name>
    <dbReference type="NCBI Taxonomy" id="652676"/>
    <lineage>
        <taxon>unclassified sequences</taxon>
        <taxon>metagenomes</taxon>
        <taxon>ecological metagenomes</taxon>
    </lineage>
</organism>
<dbReference type="InterPro" id="IPR003834">
    <property type="entry name" value="Cyt_c_assmbl_TM_dom"/>
</dbReference>
<evidence type="ECO:0000256" key="6">
    <source>
        <dbReference type="SAM" id="Phobius"/>
    </source>
</evidence>
<evidence type="ECO:0000256" key="3">
    <source>
        <dbReference type="ARBA" id="ARBA00022692"/>
    </source>
</evidence>
<evidence type="ECO:0000256" key="1">
    <source>
        <dbReference type="ARBA" id="ARBA00004141"/>
    </source>
</evidence>
<proteinExistence type="inferred from homology"/>
<keyword evidence="3 6" id="KW-0812">Transmembrane</keyword>
<dbReference type="GO" id="GO:0017004">
    <property type="term" value="P:cytochrome complex assembly"/>
    <property type="evidence" value="ECO:0007669"/>
    <property type="project" value="InterPro"/>
</dbReference>
<feature type="domain" description="Cytochrome C biogenesis protein transmembrane" evidence="7">
    <location>
        <begin position="10"/>
        <end position="226"/>
    </location>
</feature>
<comment type="similarity">
    <text evidence="2">Belongs to the DsbD family.</text>
</comment>
<dbReference type="GO" id="GO:0016020">
    <property type="term" value="C:membrane"/>
    <property type="evidence" value="ECO:0007669"/>
    <property type="project" value="UniProtKB-SubCell"/>
</dbReference>
<reference evidence="8" key="1">
    <citation type="submission" date="2018-06" db="EMBL/GenBank/DDBJ databases">
        <authorList>
            <person name="Zhirakovskaya E."/>
        </authorList>
    </citation>
    <scope>NUCLEOTIDE SEQUENCE</scope>
</reference>
<comment type="subcellular location">
    <subcellularLocation>
        <location evidence="1">Membrane</location>
        <topology evidence="1">Multi-pass membrane protein</topology>
    </subcellularLocation>
</comment>
<feature type="transmembrane region" description="Helical" evidence="6">
    <location>
        <begin position="208"/>
        <end position="229"/>
    </location>
</feature>
<keyword evidence="5 6" id="KW-0472">Membrane</keyword>
<dbReference type="Pfam" id="PF02683">
    <property type="entry name" value="DsbD_TM"/>
    <property type="match status" value="1"/>
</dbReference>
<evidence type="ECO:0000313" key="8">
    <source>
        <dbReference type="EMBL" id="VAX30957.1"/>
    </source>
</evidence>
<evidence type="ECO:0000259" key="7">
    <source>
        <dbReference type="Pfam" id="PF02683"/>
    </source>
</evidence>
<feature type="transmembrane region" description="Helical" evidence="6">
    <location>
        <begin position="130"/>
        <end position="154"/>
    </location>
</feature>
<dbReference type="InterPro" id="IPR051790">
    <property type="entry name" value="Cytochrome_c-biogenesis_DsbD"/>
</dbReference>
<dbReference type="EMBL" id="UOGF01000069">
    <property type="protein sequence ID" value="VAX30957.1"/>
    <property type="molecule type" value="Genomic_DNA"/>
</dbReference>
<dbReference type="AlphaFoldDB" id="A0A3B1DQL0"/>
<accession>A0A3B1DQL0</accession>
<feature type="transmembrane region" description="Helical" evidence="6">
    <location>
        <begin position="174"/>
        <end position="196"/>
    </location>
</feature>